<name>A0AAN5I4W9_9BILA</name>
<keyword evidence="1" id="KW-1133">Transmembrane helix</keyword>
<dbReference type="AlphaFoldDB" id="A0AAN5I4W9"/>
<organism evidence="2 3">
    <name type="scientific">Pristionchus mayeri</name>
    <dbReference type="NCBI Taxonomy" id="1317129"/>
    <lineage>
        <taxon>Eukaryota</taxon>
        <taxon>Metazoa</taxon>
        <taxon>Ecdysozoa</taxon>
        <taxon>Nematoda</taxon>
        <taxon>Chromadorea</taxon>
        <taxon>Rhabditida</taxon>
        <taxon>Rhabditina</taxon>
        <taxon>Diplogasteromorpha</taxon>
        <taxon>Diplogasteroidea</taxon>
        <taxon>Neodiplogasteridae</taxon>
        <taxon>Pristionchus</taxon>
    </lineage>
</organism>
<keyword evidence="1" id="KW-0812">Transmembrane</keyword>
<evidence type="ECO:0008006" key="4">
    <source>
        <dbReference type="Google" id="ProtNLM"/>
    </source>
</evidence>
<protein>
    <recommendedName>
        <fullName evidence="4">G protein-coupled receptor</fullName>
    </recommendedName>
</protein>
<dbReference type="PANTHER" id="PTHR46561">
    <property type="entry name" value="SERPENTINE RECEPTOR, CLASS AB (CLASS A-LIKE)-RELATED"/>
    <property type="match status" value="1"/>
</dbReference>
<feature type="non-terminal residue" evidence="2">
    <location>
        <position position="146"/>
    </location>
</feature>
<reference evidence="3" key="1">
    <citation type="submission" date="2022-10" db="EMBL/GenBank/DDBJ databases">
        <title>Genome assembly of Pristionchus species.</title>
        <authorList>
            <person name="Yoshida K."/>
            <person name="Sommer R.J."/>
        </authorList>
    </citation>
    <scope>NUCLEOTIDE SEQUENCE [LARGE SCALE GENOMIC DNA]</scope>
    <source>
        <strain evidence="3">RS5460</strain>
    </source>
</reference>
<evidence type="ECO:0000256" key="1">
    <source>
        <dbReference type="SAM" id="Phobius"/>
    </source>
</evidence>
<keyword evidence="3" id="KW-1185">Reference proteome</keyword>
<dbReference type="EMBL" id="BTRK01000005">
    <property type="protein sequence ID" value="GMR51659.1"/>
    <property type="molecule type" value="Genomic_DNA"/>
</dbReference>
<keyword evidence="1" id="KW-0472">Membrane</keyword>
<sequence>MYEAECAVIHDLSTSVEYQIIVATRGILFLVPVFRIISQWKEFGFRFLVHDNTKILFCFYYALSIFHSFVFGIVYLLELVRIRYECLLIDFRYLLLTKCSGISSVFSAHHVILIISFERLYSSIFPAHFERNSSRSLAIYLALTAV</sequence>
<proteinExistence type="predicted"/>
<dbReference type="InterPro" id="IPR053286">
    <property type="entry name" value="Nematode_rcpt-like_srab"/>
</dbReference>
<comment type="caution">
    <text evidence="2">The sequence shown here is derived from an EMBL/GenBank/DDBJ whole genome shotgun (WGS) entry which is preliminary data.</text>
</comment>
<dbReference type="Proteomes" id="UP001328107">
    <property type="component" value="Unassembled WGS sequence"/>
</dbReference>
<gene>
    <name evidence="2" type="ORF">PMAYCL1PPCAC_21854</name>
</gene>
<accession>A0AAN5I4W9</accession>
<evidence type="ECO:0000313" key="2">
    <source>
        <dbReference type="EMBL" id="GMR51659.1"/>
    </source>
</evidence>
<dbReference type="PANTHER" id="PTHR46561:SF11">
    <property type="entry name" value="SERPENTINE RECEPTOR CLASS ALPHA_BETA-14"/>
    <property type="match status" value="1"/>
</dbReference>
<feature type="transmembrane region" description="Helical" evidence="1">
    <location>
        <begin position="58"/>
        <end position="77"/>
    </location>
</feature>
<feature type="transmembrane region" description="Helical" evidence="1">
    <location>
        <begin position="18"/>
        <end position="37"/>
    </location>
</feature>
<evidence type="ECO:0000313" key="3">
    <source>
        <dbReference type="Proteomes" id="UP001328107"/>
    </source>
</evidence>